<dbReference type="KEGG" id="rhf:EUB48_14360"/>
<proteinExistence type="predicted"/>
<dbReference type="InterPro" id="IPR000073">
    <property type="entry name" value="AB_hydrolase_1"/>
</dbReference>
<reference evidence="2 3" key="1">
    <citation type="submission" date="2019-01" db="EMBL/GenBank/DDBJ databases">
        <title>Genomic insights into a novel species Rhodoferax sp.</title>
        <authorList>
            <person name="Jin L."/>
        </authorList>
    </citation>
    <scope>NUCLEOTIDE SEQUENCE [LARGE SCALE GENOMIC DNA]</scope>
    <source>
        <strain evidence="2 3">CHu59-6-5</strain>
    </source>
</reference>
<organism evidence="2 3">
    <name type="scientific">Rhodoferax sediminis</name>
    <dbReference type="NCBI Taxonomy" id="2509614"/>
    <lineage>
        <taxon>Bacteria</taxon>
        <taxon>Pseudomonadati</taxon>
        <taxon>Pseudomonadota</taxon>
        <taxon>Betaproteobacteria</taxon>
        <taxon>Burkholderiales</taxon>
        <taxon>Comamonadaceae</taxon>
        <taxon>Rhodoferax</taxon>
    </lineage>
</organism>
<protein>
    <submittedName>
        <fullName evidence="2">Alpha/beta hydrolase</fullName>
    </submittedName>
</protein>
<accession>A0A515DD75</accession>
<dbReference type="RefSeq" id="WP_142819788.1">
    <property type="nucleotide sequence ID" value="NZ_CP035503.1"/>
</dbReference>
<dbReference type="AlphaFoldDB" id="A0A515DD75"/>
<name>A0A515DD75_9BURK</name>
<dbReference type="Proteomes" id="UP000316798">
    <property type="component" value="Chromosome"/>
</dbReference>
<evidence type="ECO:0000313" key="3">
    <source>
        <dbReference type="Proteomes" id="UP000316798"/>
    </source>
</evidence>
<dbReference type="Pfam" id="PF12697">
    <property type="entry name" value="Abhydrolase_6"/>
    <property type="match status" value="1"/>
</dbReference>
<feature type="domain" description="AB hydrolase-1" evidence="1">
    <location>
        <begin position="3"/>
        <end position="260"/>
    </location>
</feature>
<dbReference type="GO" id="GO:0016787">
    <property type="term" value="F:hydrolase activity"/>
    <property type="evidence" value="ECO:0007669"/>
    <property type="project" value="UniProtKB-KW"/>
</dbReference>
<gene>
    <name evidence="2" type="ORF">EUB48_14360</name>
</gene>
<dbReference type="OrthoDB" id="5729753at2"/>
<keyword evidence="2" id="KW-0378">Hydrolase</keyword>
<evidence type="ECO:0000313" key="2">
    <source>
        <dbReference type="EMBL" id="QDL38339.1"/>
    </source>
</evidence>
<evidence type="ECO:0000259" key="1">
    <source>
        <dbReference type="Pfam" id="PF12697"/>
    </source>
</evidence>
<keyword evidence="3" id="KW-1185">Reference proteome</keyword>
<dbReference type="SUPFAM" id="SSF53474">
    <property type="entry name" value="alpha/beta-Hydrolases"/>
    <property type="match status" value="1"/>
</dbReference>
<dbReference type="Gene3D" id="3.40.50.1820">
    <property type="entry name" value="alpha/beta hydrolase"/>
    <property type="match status" value="1"/>
</dbReference>
<sequence length="272" mass="30032">MLIVFSHANSFPAGTYGVLFKSLRARGFVVKAVEKFGHDPAYPVSNNWPHLVQQLADFAQREVDKAGEPAFLVGHSLGGFLSLMAAARHPELARGVLLIDSPILGGWRANTLRVVKRTQLVESVTPGKVSRTRRNSWPDAETALEHFRHKKSFAKWDAQVLQDYIAHGTHEEDGKRVLSFDRAVETAIYNTMPDHLDGLIKRHPLKCPVAYIGGRQSEEMKQVGMSMTEQIVGAQGDTPGRIMMLDGSHLFPMEKPLASAAAMEAALRNMAP</sequence>
<dbReference type="InterPro" id="IPR029058">
    <property type="entry name" value="AB_hydrolase_fold"/>
</dbReference>
<dbReference type="EMBL" id="CP035503">
    <property type="protein sequence ID" value="QDL38339.1"/>
    <property type="molecule type" value="Genomic_DNA"/>
</dbReference>